<keyword evidence="4" id="KW-1185">Reference proteome</keyword>
<evidence type="ECO:0000313" key="4">
    <source>
        <dbReference type="Proteomes" id="UP000016922"/>
    </source>
</evidence>
<evidence type="ECO:0000256" key="2">
    <source>
        <dbReference type="SAM" id="Phobius"/>
    </source>
</evidence>
<dbReference type="AlphaFoldDB" id="S3DCC6"/>
<dbReference type="Proteomes" id="UP000016922">
    <property type="component" value="Unassembled WGS sequence"/>
</dbReference>
<proteinExistence type="predicted"/>
<sequence>MSAFSRGCLLRAHLLKRPAQSCQSTFLLIAQPAAPRSFSSSQFLHAVKKKTKIPPPPKVQPPKVQPPKVQPPKVNPQKPKLPTPTKAAEPANNDYVPHAYAKKLSELPEPTLLYEAPSHTTLRTVSYISTAFFISYGAYCGFTYIEPHPEAPKWVALTFGTGAFILFTMGGWLSTCPAGIIKTLRVIPKRIVLEKRMVGPQLAQRLPDLVLEAEIRKTLPLPFLPNRKFYLDPHDMQVPEALCPPLTPSEAAKFKAFEQQMKATAQQQAEYNAKHKLASLGTRFSKWNYNVFQAVKRAWTREGFMVIRFVGLKGGREVSSAFKLDVMEGAYALDQGKAIDRLADIRRVK</sequence>
<keyword evidence="2" id="KW-0812">Transmembrane</keyword>
<dbReference type="HOGENOM" id="CLU_052402_1_0_1"/>
<dbReference type="OrthoDB" id="4140442at2759"/>
<dbReference type="KEGG" id="glz:GLAREA_05420"/>
<keyword evidence="2" id="KW-0472">Membrane</keyword>
<feature type="transmembrane region" description="Helical" evidence="2">
    <location>
        <begin position="125"/>
        <end position="145"/>
    </location>
</feature>
<keyword evidence="2" id="KW-1133">Transmembrane helix</keyword>
<organism evidence="3 4">
    <name type="scientific">Glarea lozoyensis (strain ATCC 20868 / MF5171)</name>
    <dbReference type="NCBI Taxonomy" id="1116229"/>
    <lineage>
        <taxon>Eukaryota</taxon>
        <taxon>Fungi</taxon>
        <taxon>Dikarya</taxon>
        <taxon>Ascomycota</taxon>
        <taxon>Pezizomycotina</taxon>
        <taxon>Leotiomycetes</taxon>
        <taxon>Helotiales</taxon>
        <taxon>Helotiaceae</taxon>
        <taxon>Glarea</taxon>
    </lineage>
</organism>
<dbReference type="eggNOG" id="ENOG502SX2A">
    <property type="taxonomic scope" value="Eukaryota"/>
</dbReference>
<accession>S3DCC6</accession>
<dbReference type="RefSeq" id="XP_008076900.1">
    <property type="nucleotide sequence ID" value="XM_008078709.1"/>
</dbReference>
<dbReference type="STRING" id="1116229.S3DCC6"/>
<protein>
    <submittedName>
        <fullName evidence="3">Uncharacterized protein</fullName>
    </submittedName>
</protein>
<reference evidence="3 4" key="1">
    <citation type="journal article" date="2013" name="BMC Genomics">
        <title>Genomics-driven discovery of the pneumocandin biosynthetic gene cluster in the fungus Glarea lozoyensis.</title>
        <authorList>
            <person name="Chen L."/>
            <person name="Yue Q."/>
            <person name="Zhang X."/>
            <person name="Xiang M."/>
            <person name="Wang C."/>
            <person name="Li S."/>
            <person name="Che Y."/>
            <person name="Ortiz-Lopez F.J."/>
            <person name="Bills G.F."/>
            <person name="Liu X."/>
            <person name="An Z."/>
        </authorList>
    </citation>
    <scope>NUCLEOTIDE SEQUENCE [LARGE SCALE GENOMIC DNA]</scope>
    <source>
        <strain evidence="4">ATCC 20868 / MF5171</strain>
    </source>
</reference>
<name>S3DCC6_GLAL2</name>
<gene>
    <name evidence="3" type="ORF">GLAREA_05420</name>
</gene>
<feature type="region of interest" description="Disordered" evidence="1">
    <location>
        <begin position="51"/>
        <end position="89"/>
    </location>
</feature>
<evidence type="ECO:0000313" key="3">
    <source>
        <dbReference type="EMBL" id="EPE36082.1"/>
    </source>
</evidence>
<dbReference type="OMA" id="FYFGCWS"/>
<evidence type="ECO:0000256" key="1">
    <source>
        <dbReference type="SAM" id="MobiDB-lite"/>
    </source>
</evidence>
<feature type="compositionally biased region" description="Pro residues" evidence="1">
    <location>
        <begin position="53"/>
        <end position="82"/>
    </location>
</feature>
<feature type="transmembrane region" description="Helical" evidence="2">
    <location>
        <begin position="157"/>
        <end position="181"/>
    </location>
</feature>
<dbReference type="EMBL" id="KE145353">
    <property type="protein sequence ID" value="EPE36082.1"/>
    <property type="molecule type" value="Genomic_DNA"/>
</dbReference>
<dbReference type="GeneID" id="19464474"/>